<dbReference type="Pfam" id="PF00005">
    <property type="entry name" value="ABC_tran"/>
    <property type="match status" value="1"/>
</dbReference>
<evidence type="ECO:0000313" key="5">
    <source>
        <dbReference type="Proteomes" id="UP001157961"/>
    </source>
</evidence>
<dbReference type="CDD" id="cd03214">
    <property type="entry name" value="ABC_Iron-Siderophores_B12_Hemin"/>
    <property type="match status" value="1"/>
</dbReference>
<dbReference type="InterPro" id="IPR017871">
    <property type="entry name" value="ABC_transporter-like_CS"/>
</dbReference>
<feature type="domain" description="ABC transporter" evidence="3">
    <location>
        <begin position="3"/>
        <end position="238"/>
    </location>
</feature>
<dbReference type="RefSeq" id="WP_283427540.1">
    <property type="nucleotide sequence ID" value="NZ_FXTY01000009.1"/>
</dbReference>
<name>A0ABY1PFN6_9RHOB</name>
<evidence type="ECO:0000256" key="1">
    <source>
        <dbReference type="ARBA" id="ARBA00022741"/>
    </source>
</evidence>
<organism evidence="4 5">
    <name type="scientific">Shimia sagamensis</name>
    <dbReference type="NCBI Taxonomy" id="1566352"/>
    <lineage>
        <taxon>Bacteria</taxon>
        <taxon>Pseudomonadati</taxon>
        <taxon>Pseudomonadota</taxon>
        <taxon>Alphaproteobacteria</taxon>
        <taxon>Rhodobacterales</taxon>
        <taxon>Roseobacteraceae</taxon>
    </lineage>
</organism>
<dbReference type="PANTHER" id="PTHR42794:SF2">
    <property type="entry name" value="ABC TRANSPORTER ATP-BINDING PROTEIN"/>
    <property type="match status" value="1"/>
</dbReference>
<reference evidence="4 5" key="1">
    <citation type="submission" date="2017-05" db="EMBL/GenBank/DDBJ databases">
        <authorList>
            <person name="Varghese N."/>
            <person name="Submissions S."/>
        </authorList>
    </citation>
    <scope>NUCLEOTIDE SEQUENCE [LARGE SCALE GENOMIC DNA]</scope>
    <source>
        <strain evidence="4 5">DSM 29734</strain>
    </source>
</reference>
<dbReference type="SUPFAM" id="SSF52540">
    <property type="entry name" value="P-loop containing nucleoside triphosphate hydrolases"/>
    <property type="match status" value="1"/>
</dbReference>
<dbReference type="SMART" id="SM00382">
    <property type="entry name" value="AAA"/>
    <property type="match status" value="1"/>
</dbReference>
<keyword evidence="1" id="KW-0547">Nucleotide-binding</keyword>
<dbReference type="Gene3D" id="3.40.50.300">
    <property type="entry name" value="P-loop containing nucleotide triphosphate hydrolases"/>
    <property type="match status" value="1"/>
</dbReference>
<dbReference type="PROSITE" id="PS50893">
    <property type="entry name" value="ABC_TRANSPORTER_2"/>
    <property type="match status" value="1"/>
</dbReference>
<evidence type="ECO:0000313" key="4">
    <source>
        <dbReference type="EMBL" id="SMP33184.1"/>
    </source>
</evidence>
<dbReference type="Proteomes" id="UP001157961">
    <property type="component" value="Unassembled WGS sequence"/>
</dbReference>
<keyword evidence="2 4" id="KW-0067">ATP-binding</keyword>
<gene>
    <name evidence="4" type="ORF">SAMN06265373_10932</name>
</gene>
<dbReference type="InterPro" id="IPR003439">
    <property type="entry name" value="ABC_transporter-like_ATP-bd"/>
</dbReference>
<protein>
    <submittedName>
        <fullName evidence="4">Iron complex transport system ATP-binding protein</fullName>
    </submittedName>
</protein>
<proteinExistence type="predicted"/>
<dbReference type="InterPro" id="IPR003593">
    <property type="entry name" value="AAA+_ATPase"/>
</dbReference>
<accession>A0ABY1PFN6</accession>
<evidence type="ECO:0000259" key="3">
    <source>
        <dbReference type="PROSITE" id="PS50893"/>
    </source>
</evidence>
<sequence length="266" mass="28617">MTLTIANLSAGYGRTNVLQDVTVSNIPPGAFVGLIGPNAAGKSTLFKTIAGLITPTKGTLTIAGEDVTQLGRKDRAKRVAYMPQAYGCNALLSVFESVLLALKQTTGWRVNNDNLDRVSDTLHALGLSHLANRGVADLSGGQAQMVAVAQTIVRAPDVILLDEPTSALDLHHQLSILTSVRNEMDRKKPVVMAALHDLNLAAKFCDRLVLLRDGAILADGKPEHILALPQIEETYRVLTDLERTQRNVLYVDARLAHQGTAGPTHH</sequence>
<dbReference type="GO" id="GO:0005524">
    <property type="term" value="F:ATP binding"/>
    <property type="evidence" value="ECO:0007669"/>
    <property type="project" value="UniProtKB-KW"/>
</dbReference>
<evidence type="ECO:0000256" key="2">
    <source>
        <dbReference type="ARBA" id="ARBA00022840"/>
    </source>
</evidence>
<dbReference type="PANTHER" id="PTHR42794">
    <property type="entry name" value="HEMIN IMPORT ATP-BINDING PROTEIN HMUV"/>
    <property type="match status" value="1"/>
</dbReference>
<dbReference type="PROSITE" id="PS00211">
    <property type="entry name" value="ABC_TRANSPORTER_1"/>
    <property type="match status" value="1"/>
</dbReference>
<comment type="caution">
    <text evidence="4">The sequence shown here is derived from an EMBL/GenBank/DDBJ whole genome shotgun (WGS) entry which is preliminary data.</text>
</comment>
<dbReference type="InterPro" id="IPR027417">
    <property type="entry name" value="P-loop_NTPase"/>
</dbReference>
<keyword evidence="5" id="KW-1185">Reference proteome</keyword>
<dbReference type="EMBL" id="FXTY01000009">
    <property type="protein sequence ID" value="SMP33184.1"/>
    <property type="molecule type" value="Genomic_DNA"/>
</dbReference>